<keyword evidence="3" id="KW-0808">Transferase</keyword>
<dbReference type="Gene3D" id="3.40.47.10">
    <property type="match status" value="2"/>
</dbReference>
<evidence type="ECO:0000256" key="5">
    <source>
        <dbReference type="ARBA" id="ARBA00022946"/>
    </source>
</evidence>
<dbReference type="InterPro" id="IPR016039">
    <property type="entry name" value="Thiolase-like"/>
</dbReference>
<dbReference type="GO" id="GO:0005777">
    <property type="term" value="C:peroxisome"/>
    <property type="evidence" value="ECO:0007669"/>
    <property type="project" value="UniProtKB-SubCell"/>
</dbReference>
<dbReference type="GO" id="GO:0001522">
    <property type="term" value="P:pseudouridine synthesis"/>
    <property type="evidence" value="ECO:0007669"/>
    <property type="project" value="InterPro"/>
</dbReference>
<evidence type="ECO:0000256" key="6">
    <source>
        <dbReference type="ARBA" id="ARBA00023098"/>
    </source>
</evidence>
<dbReference type="GO" id="GO:0006635">
    <property type="term" value="P:fatty acid beta-oxidation"/>
    <property type="evidence" value="ECO:0007669"/>
    <property type="project" value="TreeGrafter"/>
</dbReference>
<dbReference type="PROSITE" id="PS00737">
    <property type="entry name" value="THIOLASE_2"/>
    <property type="match status" value="1"/>
</dbReference>
<dbReference type="InterPro" id="IPR020103">
    <property type="entry name" value="PsdUridine_synth_cat_dom_sf"/>
</dbReference>
<gene>
    <name evidence="12" type="ORF">PGLA2088_LOCUS21940</name>
</gene>
<keyword evidence="6" id="KW-0443">Lipid metabolism</keyword>
<dbReference type="InterPro" id="IPR020616">
    <property type="entry name" value="Thiolase_N"/>
</dbReference>
<dbReference type="SUPFAM" id="SSF55120">
    <property type="entry name" value="Pseudouridine synthase"/>
    <property type="match status" value="1"/>
</dbReference>
<dbReference type="InterPro" id="IPR020617">
    <property type="entry name" value="Thiolase_C"/>
</dbReference>
<dbReference type="EC" id="2.3.1.16" evidence="9"/>
<evidence type="ECO:0000313" key="13">
    <source>
        <dbReference type="Proteomes" id="UP000626109"/>
    </source>
</evidence>
<evidence type="ECO:0000259" key="11">
    <source>
        <dbReference type="Pfam" id="PF02803"/>
    </source>
</evidence>
<dbReference type="PANTHER" id="PTHR43853:SF8">
    <property type="entry name" value="3-KETOACYL-COA THIOLASE, PEROXISOMAL"/>
    <property type="match status" value="1"/>
</dbReference>
<dbReference type="InterPro" id="IPR050215">
    <property type="entry name" value="Thiolase-like_sf_Thiolase"/>
</dbReference>
<dbReference type="Gene3D" id="3.30.2350.10">
    <property type="entry name" value="Pseudouridine synthase"/>
    <property type="match status" value="1"/>
</dbReference>
<comment type="similarity">
    <text evidence="2">Belongs to the thiolase-like superfamily. Thiolase family.</text>
</comment>
<dbReference type="SUPFAM" id="SSF53901">
    <property type="entry name" value="Thiolase-like"/>
    <property type="match status" value="2"/>
</dbReference>
<evidence type="ECO:0000256" key="3">
    <source>
        <dbReference type="ARBA" id="ARBA00022679"/>
    </source>
</evidence>
<dbReference type="GO" id="GO:0003723">
    <property type="term" value="F:RNA binding"/>
    <property type="evidence" value="ECO:0007669"/>
    <property type="project" value="InterPro"/>
</dbReference>
<evidence type="ECO:0000313" key="12">
    <source>
        <dbReference type="EMBL" id="CAE8680516.1"/>
    </source>
</evidence>
<evidence type="ECO:0000256" key="7">
    <source>
        <dbReference type="ARBA" id="ARBA00023140"/>
    </source>
</evidence>
<dbReference type="EMBL" id="CAJNNW010025865">
    <property type="protein sequence ID" value="CAE8680516.1"/>
    <property type="molecule type" value="Genomic_DNA"/>
</dbReference>
<organism evidence="12 13">
    <name type="scientific">Polarella glacialis</name>
    <name type="common">Dinoflagellate</name>
    <dbReference type="NCBI Taxonomy" id="89957"/>
    <lineage>
        <taxon>Eukaryota</taxon>
        <taxon>Sar</taxon>
        <taxon>Alveolata</taxon>
        <taxon>Dinophyceae</taxon>
        <taxon>Suessiales</taxon>
        <taxon>Suessiaceae</taxon>
        <taxon>Polarella</taxon>
    </lineage>
</organism>
<dbReference type="GO" id="GO:0003988">
    <property type="term" value="F:acetyl-CoA C-acyltransferase activity"/>
    <property type="evidence" value="ECO:0007669"/>
    <property type="project" value="UniProtKB-EC"/>
</dbReference>
<dbReference type="Pfam" id="PF02803">
    <property type="entry name" value="Thiolase_C"/>
    <property type="match status" value="1"/>
</dbReference>
<accession>A0A813JHY2</accession>
<comment type="caution">
    <text evidence="12">The sequence shown here is derived from an EMBL/GenBank/DDBJ whole genome shotgun (WGS) entry which is preliminary data.</text>
</comment>
<dbReference type="InterPro" id="IPR020610">
    <property type="entry name" value="Thiolase_AS"/>
</dbReference>
<dbReference type="GO" id="GO:0009982">
    <property type="term" value="F:pseudouridine synthase activity"/>
    <property type="evidence" value="ECO:0007669"/>
    <property type="project" value="InterPro"/>
</dbReference>
<keyword evidence="5" id="KW-0809">Transit peptide</keyword>
<evidence type="ECO:0000256" key="4">
    <source>
        <dbReference type="ARBA" id="ARBA00022832"/>
    </source>
</evidence>
<evidence type="ECO:0000256" key="9">
    <source>
        <dbReference type="ARBA" id="ARBA00024073"/>
    </source>
</evidence>
<dbReference type="PROSITE" id="PS00099">
    <property type="entry name" value="THIOLASE_3"/>
    <property type="match status" value="1"/>
</dbReference>
<dbReference type="FunFam" id="3.40.47.10:FF:000010">
    <property type="entry name" value="Acetyl-CoA acetyltransferase (Thiolase)"/>
    <property type="match status" value="1"/>
</dbReference>
<reference evidence="12" key="1">
    <citation type="submission" date="2021-02" db="EMBL/GenBank/DDBJ databases">
        <authorList>
            <person name="Dougan E. K."/>
            <person name="Rhodes N."/>
            <person name="Thang M."/>
            <person name="Chan C."/>
        </authorList>
    </citation>
    <scope>NUCLEOTIDE SEQUENCE</scope>
</reference>
<proteinExistence type="inferred from homology"/>
<name>A0A813JHY2_POLGL</name>
<dbReference type="Pfam" id="PF00108">
    <property type="entry name" value="Thiolase_N"/>
    <property type="match status" value="1"/>
</dbReference>
<dbReference type="NCBIfam" id="TIGR01930">
    <property type="entry name" value="AcCoA-C-Actrans"/>
    <property type="match status" value="1"/>
</dbReference>
<dbReference type="GO" id="GO:0010124">
    <property type="term" value="P:phenylacetate catabolic process"/>
    <property type="evidence" value="ECO:0007669"/>
    <property type="project" value="TreeGrafter"/>
</dbReference>
<evidence type="ECO:0000256" key="1">
    <source>
        <dbReference type="ARBA" id="ARBA00004275"/>
    </source>
</evidence>
<feature type="domain" description="Thiolase C-terminal" evidence="11">
    <location>
        <begin position="526"/>
        <end position="646"/>
    </location>
</feature>
<evidence type="ECO:0000259" key="10">
    <source>
        <dbReference type="Pfam" id="PF00108"/>
    </source>
</evidence>
<dbReference type="InterPro" id="IPR002155">
    <property type="entry name" value="Thiolase"/>
</dbReference>
<keyword evidence="8" id="KW-0012">Acyltransferase</keyword>
<dbReference type="CDD" id="cd00751">
    <property type="entry name" value="thiolase"/>
    <property type="match status" value="1"/>
</dbReference>
<sequence>MHWTGRTSFDTSCDTSRSSQCPVTVRGALVIRICSGRRHQIRVHTSYVGHPTVCDGKYTASATFLSDRRWCERNFIHRHRLAFQDAGGALHEALAALPADLEAAVSGLTPLDTDSAAGLRSWQGSFSSASSGPDSWDACVQLHDGSPQREELSTTGHEPSGARGLGRQFAFMIPGPGCIFREILLGVQGDSTRLLRQGDLGAAHPGQQLFEPRLASQSASQDFRSTETFNSEAVSAMLDFVDYSRSVPLGIFSSMCTSADDVVICVAVRTAIGKANKGSFNDTPCEDLLAPLFKSVVEKSKVDPKLIGDIQIGNVSQPGAGAATSRMAQFLGGLPFEAPSMAMNRQCSSGLQVVANIAANIKSGVIDIGIAGGVESMSMYNMASAFNPERFSKDIASNELAASCLMPMGITSENVAEKYKVSKDKQNAIAVASHQKAIAAQKQGLFSDEMIPVTTKVKAKDGSVSVVTVKADEGPRADTTLEGLSKLKPALKVDGSTTAGNASQVSDGAALVLLARRSVAQKLGLPIVARMRSFAVVGVDPNLMGIGPAFAIPAALEKACLSVGDVDIFEINEAFASQAMMTIEHLKIPMEKLNPKGGAIALGHPLGCTGARQIATLLPELKRQNAKLGVVSMCIGTGMGAAGVFEGEHGSSSTGRKQCDGALCPVWVIRRAALPLVPRVGRLARSVF</sequence>
<dbReference type="PANTHER" id="PTHR43853">
    <property type="entry name" value="3-KETOACYL-COA THIOLASE, PEROXISOMAL"/>
    <property type="match status" value="1"/>
</dbReference>
<protein>
    <recommendedName>
        <fullName evidence="9">acetyl-CoA C-acyltransferase</fullName>
        <ecNumber evidence="9">2.3.1.16</ecNumber>
    </recommendedName>
</protein>
<feature type="domain" description="Thiolase N-terminal" evidence="10">
    <location>
        <begin position="262"/>
        <end position="517"/>
    </location>
</feature>
<dbReference type="AlphaFoldDB" id="A0A813JHY2"/>
<keyword evidence="4" id="KW-0276">Fatty acid metabolism</keyword>
<dbReference type="Proteomes" id="UP000626109">
    <property type="component" value="Unassembled WGS sequence"/>
</dbReference>
<dbReference type="InterPro" id="IPR020613">
    <property type="entry name" value="Thiolase_CS"/>
</dbReference>
<keyword evidence="7" id="KW-0576">Peroxisome</keyword>
<evidence type="ECO:0000256" key="2">
    <source>
        <dbReference type="ARBA" id="ARBA00010982"/>
    </source>
</evidence>
<evidence type="ECO:0000256" key="8">
    <source>
        <dbReference type="ARBA" id="ARBA00023315"/>
    </source>
</evidence>
<comment type="subcellular location">
    <subcellularLocation>
        <location evidence="1">Peroxisome</location>
    </subcellularLocation>
</comment>